<feature type="domain" description="LysM" evidence="2">
    <location>
        <begin position="157"/>
        <end position="208"/>
    </location>
</feature>
<protein>
    <submittedName>
        <fullName evidence="3">LysM domain-containing protein</fullName>
    </submittedName>
</protein>
<dbReference type="PROSITE" id="PS51257">
    <property type="entry name" value="PROKAR_LIPOPROTEIN"/>
    <property type="match status" value="1"/>
</dbReference>
<evidence type="ECO:0000256" key="1">
    <source>
        <dbReference type="SAM" id="SignalP"/>
    </source>
</evidence>
<reference evidence="3 4" key="1">
    <citation type="submission" date="2019-03" db="EMBL/GenBank/DDBJ databases">
        <title>Genomic Encyclopedia of Type Strains, Phase IV (KMG-IV): sequencing the most valuable type-strain genomes for metagenomic binning, comparative biology and taxonomic classification.</title>
        <authorList>
            <person name="Goeker M."/>
        </authorList>
    </citation>
    <scope>NUCLEOTIDE SEQUENCE [LARGE SCALE GENOMIC DNA]</scope>
    <source>
        <strain evidence="3 4">DSM 19610</strain>
    </source>
</reference>
<dbReference type="PANTHER" id="PTHR34700:SF4">
    <property type="entry name" value="PHAGE-LIKE ELEMENT PBSX PROTEIN XKDP"/>
    <property type="match status" value="1"/>
</dbReference>
<name>A0A4R1HB64_9GAMM</name>
<dbReference type="InterPro" id="IPR036779">
    <property type="entry name" value="LysM_dom_sf"/>
</dbReference>
<feature type="chain" id="PRO_5020932559" evidence="1">
    <location>
        <begin position="25"/>
        <end position="250"/>
    </location>
</feature>
<keyword evidence="1" id="KW-0732">Signal</keyword>
<evidence type="ECO:0000313" key="3">
    <source>
        <dbReference type="EMBL" id="TCK17841.1"/>
    </source>
</evidence>
<gene>
    <name evidence="3" type="ORF">DFR30_1091</name>
</gene>
<dbReference type="InterPro" id="IPR018392">
    <property type="entry name" value="LysM"/>
</dbReference>
<feature type="signal peptide" evidence="1">
    <location>
        <begin position="1"/>
        <end position="24"/>
    </location>
</feature>
<organism evidence="3 4">
    <name type="scientific">Thiogranum longum</name>
    <dbReference type="NCBI Taxonomy" id="1537524"/>
    <lineage>
        <taxon>Bacteria</taxon>
        <taxon>Pseudomonadati</taxon>
        <taxon>Pseudomonadota</taxon>
        <taxon>Gammaproteobacteria</taxon>
        <taxon>Chromatiales</taxon>
        <taxon>Ectothiorhodospiraceae</taxon>
        <taxon>Thiogranum</taxon>
    </lineage>
</organism>
<keyword evidence="4" id="KW-1185">Reference proteome</keyword>
<proteinExistence type="predicted"/>
<dbReference type="OrthoDB" id="370541at2"/>
<dbReference type="Pfam" id="PF01476">
    <property type="entry name" value="LysM"/>
    <property type="match status" value="1"/>
</dbReference>
<evidence type="ECO:0000313" key="4">
    <source>
        <dbReference type="Proteomes" id="UP000295707"/>
    </source>
</evidence>
<dbReference type="AlphaFoldDB" id="A0A4R1HB64"/>
<dbReference type="PANTHER" id="PTHR34700">
    <property type="entry name" value="POTASSIUM BINDING PROTEIN KBP"/>
    <property type="match status" value="1"/>
</dbReference>
<accession>A0A4R1HB64</accession>
<dbReference type="Gene3D" id="3.10.350.10">
    <property type="entry name" value="LysM domain"/>
    <property type="match status" value="1"/>
</dbReference>
<dbReference type="SMART" id="SM00257">
    <property type="entry name" value="LysM"/>
    <property type="match status" value="1"/>
</dbReference>
<evidence type="ECO:0000259" key="2">
    <source>
        <dbReference type="PROSITE" id="PS51782"/>
    </source>
</evidence>
<dbReference type="CDD" id="cd00118">
    <property type="entry name" value="LysM"/>
    <property type="match status" value="1"/>
</dbReference>
<dbReference type="PROSITE" id="PS51782">
    <property type="entry name" value="LYSM"/>
    <property type="match status" value="1"/>
</dbReference>
<sequence length="250" mass="26670">MKRILNGKALVPVVLALGLVAGCATTPKEEPAAKGPSEVSQAIDSAKSAIASAKSVNWIWRDTEKFLKQAEAAAAKGDDATAIKLANKARSQAELAVDQYYLETAKVLYAEAGNASGLTAEQKSTLNAAGIAIGNAEGRKAYDLLNPLVTELRAASIKVEVVRGDSLWSISGKSDVYNNPYQWPLIYKANRDQIKDADLIYPGQTLTVDRNPTAAEVDAAVDHARNRGAWSIGVVEESDRNYLGGSLELK</sequence>
<comment type="caution">
    <text evidence="3">The sequence shown here is derived from an EMBL/GenBank/DDBJ whole genome shotgun (WGS) entry which is preliminary data.</text>
</comment>
<dbReference type="Proteomes" id="UP000295707">
    <property type="component" value="Unassembled WGS sequence"/>
</dbReference>
<dbReference type="RefSeq" id="WP_132971687.1">
    <property type="nucleotide sequence ID" value="NZ_SMFX01000001.1"/>
</dbReference>
<dbReference type="InterPro" id="IPR052196">
    <property type="entry name" value="Bact_Kbp"/>
</dbReference>
<dbReference type="EMBL" id="SMFX01000001">
    <property type="protein sequence ID" value="TCK17841.1"/>
    <property type="molecule type" value="Genomic_DNA"/>
</dbReference>